<comment type="caution">
    <text evidence="7">The sequence shown here is derived from an EMBL/GenBank/DDBJ whole genome shotgun (WGS) entry which is preliminary data.</text>
</comment>
<evidence type="ECO:0000256" key="1">
    <source>
        <dbReference type="ARBA" id="ARBA00009725"/>
    </source>
</evidence>
<reference evidence="7" key="1">
    <citation type="submission" date="2023-04" db="EMBL/GenBank/DDBJ databases">
        <title>Ambrosiozyma monospora NBRC 1965.</title>
        <authorList>
            <person name="Ichikawa N."/>
            <person name="Sato H."/>
            <person name="Tonouchi N."/>
        </authorList>
    </citation>
    <scope>NUCLEOTIDE SEQUENCE</scope>
    <source>
        <strain evidence="7">NBRC 1965</strain>
    </source>
</reference>
<dbReference type="AlphaFoldDB" id="A0A9W6YRE8"/>
<dbReference type="SUPFAM" id="SSF53335">
    <property type="entry name" value="S-adenosyl-L-methionine-dependent methyltransferases"/>
    <property type="match status" value="1"/>
</dbReference>
<dbReference type="CDD" id="cd02440">
    <property type="entry name" value="AdoMet_MTases"/>
    <property type="match status" value="1"/>
</dbReference>
<feature type="compositionally biased region" description="Polar residues" evidence="5">
    <location>
        <begin position="20"/>
        <end position="36"/>
    </location>
</feature>
<dbReference type="InterPro" id="IPR029063">
    <property type="entry name" value="SAM-dependent_MTases_sf"/>
</dbReference>
<dbReference type="OrthoDB" id="417697at2759"/>
<dbReference type="PANTHER" id="PTHR22809:SF11">
    <property type="entry name" value="TRNA N(3)-METHYLCYTIDINE METHYLTRANSFERASE METTL2"/>
    <property type="match status" value="1"/>
</dbReference>
<feature type="domain" description="Methyltransferase type 12" evidence="6">
    <location>
        <begin position="151"/>
        <end position="261"/>
    </location>
</feature>
<gene>
    <name evidence="7" type="ORF">Amon01_000340600</name>
</gene>
<dbReference type="PANTHER" id="PTHR22809">
    <property type="entry name" value="METHYLTRANSFERASE-RELATED"/>
    <property type="match status" value="1"/>
</dbReference>
<proteinExistence type="inferred from homology"/>
<dbReference type="InterPro" id="IPR026113">
    <property type="entry name" value="METTL2/6/8-like"/>
</dbReference>
<feature type="region of interest" description="Disordered" evidence="5">
    <location>
        <begin position="1"/>
        <end position="41"/>
    </location>
</feature>
<name>A0A9W6YRE8_AMBMO</name>
<evidence type="ECO:0000259" key="6">
    <source>
        <dbReference type="Pfam" id="PF08242"/>
    </source>
</evidence>
<dbReference type="Proteomes" id="UP001165063">
    <property type="component" value="Unassembled WGS sequence"/>
</dbReference>
<organism evidence="7 8">
    <name type="scientific">Ambrosiozyma monospora</name>
    <name type="common">Yeast</name>
    <name type="synonym">Endomycopsis monosporus</name>
    <dbReference type="NCBI Taxonomy" id="43982"/>
    <lineage>
        <taxon>Eukaryota</taxon>
        <taxon>Fungi</taxon>
        <taxon>Dikarya</taxon>
        <taxon>Ascomycota</taxon>
        <taxon>Saccharomycotina</taxon>
        <taxon>Pichiomycetes</taxon>
        <taxon>Pichiales</taxon>
        <taxon>Pichiaceae</taxon>
        <taxon>Ambrosiozyma</taxon>
    </lineage>
</organism>
<keyword evidence="3 4" id="KW-0808">Transferase</keyword>
<comment type="function">
    <text evidence="4">S-adenosyl-L-methionine-dependent methyltransferase.</text>
</comment>
<dbReference type="Gene3D" id="3.40.50.150">
    <property type="entry name" value="Vaccinia Virus protein VP39"/>
    <property type="match status" value="1"/>
</dbReference>
<dbReference type="PIRSF" id="PIRSF037755">
    <property type="entry name" value="Mettl2_prd"/>
    <property type="match status" value="1"/>
</dbReference>
<evidence type="ECO:0000256" key="5">
    <source>
        <dbReference type="SAM" id="MobiDB-lite"/>
    </source>
</evidence>
<dbReference type="Pfam" id="PF08242">
    <property type="entry name" value="Methyltransf_12"/>
    <property type="match status" value="1"/>
</dbReference>
<evidence type="ECO:0000256" key="3">
    <source>
        <dbReference type="ARBA" id="ARBA00022679"/>
    </source>
</evidence>
<keyword evidence="8" id="KW-1185">Reference proteome</keyword>
<evidence type="ECO:0000256" key="2">
    <source>
        <dbReference type="ARBA" id="ARBA00022603"/>
    </source>
</evidence>
<dbReference type="InterPro" id="IPR013217">
    <property type="entry name" value="Methyltransf_12"/>
</dbReference>
<sequence>MPEAEPVQQEQEIPNDRTTLETTQHQGDQYDPTSKTIKPKLESRLGRDSPFDFGQRYLTDESKVFEFNAWDNVSWDSEQVSKFQTQIELQQQNAVSEFDKKQFNSNPSKYWNIFYKNNKRNFFKDRKWLQIEFPAIFELTKPDSSANSTILEIGCGVGNTMFPIMEANENPGLSVHGCDYSKVAIDLIKEKPEYVNQADHYTGKCHASVWDLANPDGELPEELEPHSVDVAIMVFVFSALNPDQWKQAIVNLAKVMKPNGKVLFRDYGRYDLAQVRFKKNRYLQENFYVRGDGTRVYFFTEEELIGIFKGENENKEVFKNVKIASDKRLLVNRKKQLKMYRCWIQAVFEFNGETI</sequence>
<dbReference type="GO" id="GO:0052735">
    <property type="term" value="F:tRNA (cytidine-3-)-methyltransferase activity"/>
    <property type="evidence" value="ECO:0007669"/>
    <property type="project" value="TreeGrafter"/>
</dbReference>
<keyword evidence="2 4" id="KW-0489">Methyltransferase</keyword>
<comment type="similarity">
    <text evidence="1 4">Belongs to the methyltransferase superfamily. METL family.</text>
</comment>
<dbReference type="GO" id="GO:0032259">
    <property type="term" value="P:methylation"/>
    <property type="evidence" value="ECO:0007669"/>
    <property type="project" value="UniProtKB-KW"/>
</dbReference>
<evidence type="ECO:0000313" key="7">
    <source>
        <dbReference type="EMBL" id="GMG27225.1"/>
    </source>
</evidence>
<dbReference type="EC" id="2.1.1.-" evidence="4"/>
<protein>
    <recommendedName>
        <fullName evidence="4">tRNA N(3)-methylcytidine methyltransferase</fullName>
        <ecNumber evidence="4">2.1.1.-</ecNumber>
    </recommendedName>
</protein>
<accession>A0A9W6YRE8</accession>
<evidence type="ECO:0000313" key="8">
    <source>
        <dbReference type="Proteomes" id="UP001165063"/>
    </source>
</evidence>
<evidence type="ECO:0000256" key="4">
    <source>
        <dbReference type="PIRNR" id="PIRNR037755"/>
    </source>
</evidence>
<dbReference type="EMBL" id="BSXU01001417">
    <property type="protein sequence ID" value="GMG27225.1"/>
    <property type="molecule type" value="Genomic_DNA"/>
</dbReference>